<sequence>MATIEARKNAAGRITSYRVEWYDKGQRQRQTLPNEVAAIQWKNLLEAVKHDTHAAQTALLRQVSKSPTFEDVALGHIERLINVREYTLKRYRGYIKNHFQGLGHLPVDQIKEDDLIHWIKAMVKKGCSPKTVANVHGFVHAAMNSAVRRGLRPDNPCNGRLLPKDNATEDKAMFLTMDQLNQIIDKASEWHRPMWRLLIGSGLRLGEATALLATDFQLDAVTPSVRITKAWQEMEDGWAVGAPKTKKARRTVALAPSTVEAIRERVESAKPGQPVFSISAGTTVYPQHRQWLDGWYAAVKAADLGLGQRPRIHDIRHSHASTMIAAGMNLFELANRLGHESITTTTKTYGHLVPDAHFRAAAMVEQALVAVKEIVSE</sequence>
<evidence type="ECO:0000256" key="3">
    <source>
        <dbReference type="ARBA" id="ARBA00023172"/>
    </source>
</evidence>
<dbReference type="GeneID" id="80034703"/>
<dbReference type="CDD" id="cd01189">
    <property type="entry name" value="INT_ICEBs1_C_like"/>
    <property type="match status" value="1"/>
</dbReference>
<dbReference type="EMBL" id="OP580516">
    <property type="protein sequence ID" value="UYM26588.1"/>
    <property type="molecule type" value="Genomic_DNA"/>
</dbReference>
<evidence type="ECO:0000313" key="8">
    <source>
        <dbReference type="Proteomes" id="UP001156221"/>
    </source>
</evidence>
<evidence type="ECO:0000256" key="4">
    <source>
        <dbReference type="PROSITE-ProRule" id="PRU01248"/>
    </source>
</evidence>
<evidence type="ECO:0000259" key="6">
    <source>
        <dbReference type="PROSITE" id="PS51900"/>
    </source>
</evidence>
<protein>
    <submittedName>
        <fullName evidence="7">Tyrosine integrase</fullName>
    </submittedName>
</protein>
<gene>
    <name evidence="7" type="primary">39</name>
    <name evidence="7" type="ORF">SEA_BAUER_39</name>
</gene>
<keyword evidence="8" id="KW-1185">Reference proteome</keyword>
<feature type="domain" description="Tyr recombinase" evidence="5">
    <location>
        <begin position="170"/>
        <end position="363"/>
    </location>
</feature>
<dbReference type="GO" id="GO:0016740">
    <property type="term" value="F:transferase activity"/>
    <property type="evidence" value="ECO:0007669"/>
    <property type="project" value="UniProtKB-KW"/>
</dbReference>
<dbReference type="Proteomes" id="UP001156221">
    <property type="component" value="Segment"/>
</dbReference>
<accession>A0A9E7V2K5</accession>
<evidence type="ECO:0000259" key="5">
    <source>
        <dbReference type="PROSITE" id="PS51898"/>
    </source>
</evidence>
<dbReference type="PANTHER" id="PTHR30349:SF64">
    <property type="entry name" value="PROPHAGE INTEGRASE INTD-RELATED"/>
    <property type="match status" value="1"/>
</dbReference>
<feature type="domain" description="Core-binding (CB)" evidence="6">
    <location>
        <begin position="67"/>
        <end position="147"/>
    </location>
</feature>
<organism evidence="7 8">
    <name type="scientific">Arthrobacter phage Bauer</name>
    <dbReference type="NCBI Taxonomy" id="2985648"/>
    <lineage>
        <taxon>Viruses</taxon>
        <taxon>Duplodnaviria</taxon>
        <taxon>Heunggongvirae</taxon>
        <taxon>Uroviricota</taxon>
        <taxon>Caudoviricetes</taxon>
        <taxon>Bauervirus</taxon>
        <taxon>Bauervirus bauer</taxon>
    </lineage>
</organism>
<dbReference type="GO" id="GO:0016787">
    <property type="term" value="F:hydrolase activity"/>
    <property type="evidence" value="ECO:0007669"/>
    <property type="project" value="UniProtKB-KW"/>
</dbReference>
<dbReference type="GO" id="GO:0044826">
    <property type="term" value="P:viral genome integration into host DNA"/>
    <property type="evidence" value="ECO:0007669"/>
    <property type="project" value="UniProtKB-KW"/>
</dbReference>
<dbReference type="SUPFAM" id="SSF56349">
    <property type="entry name" value="DNA breaking-rejoining enzymes"/>
    <property type="match status" value="1"/>
</dbReference>
<proteinExistence type="inferred from homology"/>
<dbReference type="RefSeq" id="YP_010761332.1">
    <property type="nucleotide sequence ID" value="NC_073594.1"/>
</dbReference>
<evidence type="ECO:0000313" key="7">
    <source>
        <dbReference type="EMBL" id="UYM26588.1"/>
    </source>
</evidence>
<evidence type="ECO:0000256" key="2">
    <source>
        <dbReference type="ARBA" id="ARBA00023125"/>
    </source>
</evidence>
<dbReference type="PROSITE" id="PS51898">
    <property type="entry name" value="TYR_RECOMBINASE"/>
    <property type="match status" value="1"/>
</dbReference>
<dbReference type="InterPro" id="IPR010998">
    <property type="entry name" value="Integrase_recombinase_N"/>
</dbReference>
<dbReference type="InterPro" id="IPR002104">
    <property type="entry name" value="Integrase_catalytic"/>
</dbReference>
<dbReference type="InterPro" id="IPR011010">
    <property type="entry name" value="DNA_brk_join_enz"/>
</dbReference>
<dbReference type="PROSITE" id="PS51900">
    <property type="entry name" value="CB"/>
    <property type="match status" value="1"/>
</dbReference>
<dbReference type="KEGG" id="vg:80034703"/>
<keyword evidence="2 4" id="KW-0238">DNA-binding</keyword>
<dbReference type="Gene3D" id="1.10.150.130">
    <property type="match status" value="1"/>
</dbReference>
<comment type="similarity">
    <text evidence="1">Belongs to the 'phage' integrase family.</text>
</comment>
<dbReference type="GO" id="GO:0006310">
    <property type="term" value="P:DNA recombination"/>
    <property type="evidence" value="ECO:0007669"/>
    <property type="project" value="UniProtKB-KW"/>
</dbReference>
<keyword evidence="3" id="KW-0233">DNA recombination</keyword>
<dbReference type="PANTHER" id="PTHR30349">
    <property type="entry name" value="PHAGE INTEGRASE-RELATED"/>
    <property type="match status" value="1"/>
</dbReference>
<dbReference type="Gene3D" id="1.10.443.10">
    <property type="entry name" value="Intergrase catalytic core"/>
    <property type="match status" value="1"/>
</dbReference>
<reference evidence="7" key="1">
    <citation type="submission" date="2022-10" db="EMBL/GenBank/DDBJ databases">
        <authorList>
            <person name="Shreffler J."/>
            <person name="Spring A.M."/>
            <person name="Klyczek K."/>
            <person name="Garlena R.A."/>
            <person name="Russell D.A."/>
            <person name="Pope W.H."/>
            <person name="Jacobs-Sera D."/>
            <person name="Hatfull G.F."/>
        </authorList>
    </citation>
    <scope>NUCLEOTIDE SEQUENCE</scope>
</reference>
<dbReference type="InterPro" id="IPR044068">
    <property type="entry name" value="CB"/>
</dbReference>
<dbReference type="InterPro" id="IPR013762">
    <property type="entry name" value="Integrase-like_cat_sf"/>
</dbReference>
<dbReference type="GO" id="GO:0015074">
    <property type="term" value="P:DNA integration"/>
    <property type="evidence" value="ECO:0007669"/>
    <property type="project" value="UniProtKB-KW"/>
</dbReference>
<dbReference type="InterPro" id="IPR050090">
    <property type="entry name" value="Tyrosine_recombinase_XerCD"/>
</dbReference>
<dbReference type="Pfam" id="PF00589">
    <property type="entry name" value="Phage_integrase"/>
    <property type="match status" value="1"/>
</dbReference>
<name>A0A9E7V2K5_9CAUD</name>
<evidence type="ECO:0000256" key="1">
    <source>
        <dbReference type="ARBA" id="ARBA00008857"/>
    </source>
</evidence>
<dbReference type="GO" id="GO:0075713">
    <property type="term" value="P:establishment of integrated proviral latency"/>
    <property type="evidence" value="ECO:0007669"/>
    <property type="project" value="UniProtKB-KW"/>
</dbReference>
<dbReference type="GO" id="GO:0003677">
    <property type="term" value="F:DNA binding"/>
    <property type="evidence" value="ECO:0007669"/>
    <property type="project" value="UniProtKB-UniRule"/>
</dbReference>